<keyword evidence="8 10" id="KW-0472">Membrane</keyword>
<keyword evidence="2 10" id="KW-0813">Transport</keyword>
<dbReference type="Pfam" id="PF07715">
    <property type="entry name" value="Plug"/>
    <property type="match status" value="1"/>
</dbReference>
<dbReference type="NCBIfam" id="TIGR04056">
    <property type="entry name" value="OMP_RagA_SusC"/>
    <property type="match status" value="1"/>
</dbReference>
<dbReference type="SUPFAM" id="SSF49464">
    <property type="entry name" value="Carboxypeptidase regulatory domain-like"/>
    <property type="match status" value="1"/>
</dbReference>
<keyword evidence="4" id="KW-0410">Iron transport</keyword>
<evidence type="ECO:0000313" key="15">
    <source>
        <dbReference type="EMBL" id="MFD1628339.1"/>
    </source>
</evidence>
<reference evidence="16" key="1">
    <citation type="journal article" date="2019" name="Int. J. Syst. Evol. Microbiol.">
        <title>The Global Catalogue of Microorganisms (GCM) 10K type strain sequencing project: providing services to taxonomists for standard genome sequencing and annotation.</title>
        <authorList>
            <consortium name="The Broad Institute Genomics Platform"/>
            <consortium name="The Broad Institute Genome Sequencing Center for Infectious Disease"/>
            <person name="Wu L."/>
            <person name="Ma J."/>
        </authorList>
    </citation>
    <scope>NUCLEOTIDE SEQUENCE [LARGE SCALE GENOMIC DNA]</scope>
    <source>
        <strain evidence="16">CCUG 53762</strain>
    </source>
</reference>
<dbReference type="InterPro" id="IPR036942">
    <property type="entry name" value="Beta-barrel_TonB_sf"/>
</dbReference>
<feature type="domain" description="TonB-dependent receptor-like beta-barrel" evidence="12">
    <location>
        <begin position="518"/>
        <end position="877"/>
    </location>
</feature>
<name>A0ABW4I8K4_9SPHI</name>
<dbReference type="EMBL" id="JBHUDG010000001">
    <property type="protein sequence ID" value="MFD1628339.1"/>
    <property type="molecule type" value="Genomic_DNA"/>
</dbReference>
<keyword evidence="4" id="KW-0406">Ion transport</keyword>
<keyword evidence="3 10" id="KW-1134">Transmembrane beta strand</keyword>
<dbReference type="Gene3D" id="2.40.170.20">
    <property type="entry name" value="TonB-dependent receptor, beta-barrel domain"/>
    <property type="match status" value="1"/>
</dbReference>
<dbReference type="Proteomes" id="UP001597118">
    <property type="component" value="Unassembled WGS sequence"/>
</dbReference>
<accession>A0ABW4I8K4</accession>
<feature type="domain" description="Secretin/TonB short N-terminal" evidence="13">
    <location>
        <begin position="70"/>
        <end position="119"/>
    </location>
</feature>
<dbReference type="Gene3D" id="2.170.130.10">
    <property type="entry name" value="TonB-dependent receptor, plug domain"/>
    <property type="match status" value="1"/>
</dbReference>
<dbReference type="SUPFAM" id="SSF56935">
    <property type="entry name" value="Porins"/>
    <property type="match status" value="1"/>
</dbReference>
<keyword evidence="9 10" id="KW-0998">Cell outer membrane</keyword>
<dbReference type="InterPro" id="IPR008969">
    <property type="entry name" value="CarboxyPept-like_regulatory"/>
</dbReference>
<keyword evidence="5 10" id="KW-0812">Transmembrane</keyword>
<evidence type="ECO:0000256" key="8">
    <source>
        <dbReference type="ARBA" id="ARBA00023136"/>
    </source>
</evidence>
<evidence type="ECO:0000256" key="6">
    <source>
        <dbReference type="ARBA" id="ARBA00023004"/>
    </source>
</evidence>
<dbReference type="InterPro" id="IPR039426">
    <property type="entry name" value="TonB-dep_rcpt-like"/>
</dbReference>
<keyword evidence="6" id="KW-0408">Iron</keyword>
<dbReference type="RefSeq" id="WP_379660726.1">
    <property type="nucleotide sequence ID" value="NZ_JBHUDG010000001.1"/>
</dbReference>
<dbReference type="Pfam" id="PF07660">
    <property type="entry name" value="STN"/>
    <property type="match status" value="1"/>
</dbReference>
<dbReference type="InterPro" id="IPR012910">
    <property type="entry name" value="Plug_dom"/>
</dbReference>
<comment type="subcellular location">
    <subcellularLocation>
        <location evidence="1 10">Cell outer membrane</location>
        <topology evidence="1 10">Multi-pass membrane protein</topology>
    </subcellularLocation>
</comment>
<dbReference type="PROSITE" id="PS52016">
    <property type="entry name" value="TONB_DEPENDENT_REC_3"/>
    <property type="match status" value="1"/>
</dbReference>
<organism evidence="15 16">
    <name type="scientific">Pseudopedobacter beijingensis</name>
    <dbReference type="NCBI Taxonomy" id="1207056"/>
    <lineage>
        <taxon>Bacteria</taxon>
        <taxon>Pseudomonadati</taxon>
        <taxon>Bacteroidota</taxon>
        <taxon>Sphingobacteriia</taxon>
        <taxon>Sphingobacteriales</taxon>
        <taxon>Sphingobacteriaceae</taxon>
        <taxon>Pseudopedobacter</taxon>
    </lineage>
</organism>
<dbReference type="Pfam" id="PF13715">
    <property type="entry name" value="CarbopepD_reg_2"/>
    <property type="match status" value="1"/>
</dbReference>
<evidence type="ECO:0000256" key="9">
    <source>
        <dbReference type="ARBA" id="ARBA00023237"/>
    </source>
</evidence>
<dbReference type="Pfam" id="PF00593">
    <property type="entry name" value="TonB_dep_Rec_b-barrel"/>
    <property type="match status" value="1"/>
</dbReference>
<evidence type="ECO:0000256" key="4">
    <source>
        <dbReference type="ARBA" id="ARBA00022496"/>
    </source>
</evidence>
<dbReference type="NCBIfam" id="TIGR04057">
    <property type="entry name" value="SusC_RagA_signa"/>
    <property type="match status" value="1"/>
</dbReference>
<evidence type="ECO:0000256" key="1">
    <source>
        <dbReference type="ARBA" id="ARBA00004571"/>
    </source>
</evidence>
<evidence type="ECO:0000256" key="11">
    <source>
        <dbReference type="RuleBase" id="RU003357"/>
    </source>
</evidence>
<comment type="caution">
    <text evidence="15">The sequence shown here is derived from an EMBL/GenBank/DDBJ whole genome shotgun (WGS) entry which is preliminary data.</text>
</comment>
<proteinExistence type="inferred from homology"/>
<keyword evidence="15" id="KW-0675">Receptor</keyword>
<dbReference type="Gene3D" id="2.60.40.1120">
    <property type="entry name" value="Carboxypeptidase-like, regulatory domain"/>
    <property type="match status" value="1"/>
</dbReference>
<dbReference type="InterPro" id="IPR023997">
    <property type="entry name" value="TonB-dep_OMP_SusC/RagA_CS"/>
</dbReference>
<dbReference type="InterPro" id="IPR023996">
    <property type="entry name" value="TonB-dep_OMP_SusC/RagA"/>
</dbReference>
<keyword evidence="16" id="KW-1185">Reference proteome</keyword>
<gene>
    <name evidence="15" type="ORF">ACFSAH_00540</name>
</gene>
<evidence type="ECO:0000256" key="2">
    <source>
        <dbReference type="ARBA" id="ARBA00022448"/>
    </source>
</evidence>
<sequence>MYKKITAFACSAVPYTSLKFLLKMKIIVALLVLCFQLQVRASAQSVTLNLENTSLKEVFRQLRKQTGYGFLYKESDLIGTKPVSVSLTNKALKEALDKCFANQPLTYNIEKNFVIIKRKSVEINASVKQVINVTGKVTDEKNEPLVGVSIRVKNAQSSTISDVNGNYKINVPGKESVLIFTYLGFATQERKLGENKVINVKLIQEASKLDEIVVVGYGEVKRGDLTGAVGEVKMEDMQKAPVATIEHALAGRIAGVQVSSNDGQPGESLNIVIRGGNSLTQSSSPLYVIDGFPVEEAISAILNPKDIESITVLKDASATAIYGSRGANGVIVVETKKGKIGTPVLTYDGSLGFQTVTKKMDLLSSYEFVKYQLEINEAIATSSYLTAPGRSLDDYKSIDPIDWQGKMFETAPLHIHNLSLNGGTAQTKYSVSGSVFDQTGVIVNSGYSRYQGRLLLDQKINNQLKLFANVNASKEMSFGQPVSSSRSTSGQAYSTYLMYQVWGYSPIEREGINLEEDPIDDMATDSRFNPYLSAKNELNKRTTSTLFANARLNYTFAKHFDLAIRGGVNNRTILQESFYNELTSRGYPFPDNTRGINGSLYNTYLNTWVNENLLTYRNQINKDNNINVIAGATFQSNEMKRNGYAAQRVPNPELAVSGLDQGELSSLASSISRNTLVSFLSRVNYNYKSKYLFTASFRADASSKFAKGNKWGYFPSAAIAWSMGKENFIKQLNYVSDAKLRISYGHTGNNRVSDFPYLSSLTMPYSYYYSYNNQIPSNGIYPSTYGNEDLKWETTEQIDIGYDLSLFKERINLTVDLYRKNTRDLLLNAVVPYSTGYANIFKNIGKVRNEGIEIALSTVNYKNRNFEWSTDFNIAFNRNKILALAEGQEKLISTVSFPATYTQAQLYLAKVGQPAATFFGYQWLGNYQIEDFDIQPDGSYKLKTNVPTNGGTNIQPGDIKYKDFNGDGIVNDKDRVYIGRAIPIHVGGFNNNFAYKNFSLNVFFQWSYGNDVFNANRDMFEGNLYSRSNLNQYATYANRWTPENPNNEYFRSGGQGPTGMFSSRVIEDGSYLRLKTVAFSYRLSDNICKRLKVKSIDVYTSAQNLYTWTNYSGMDPEVSVQNSILTPGFDYSAYPREKAITVGLKVSL</sequence>
<evidence type="ECO:0000259" key="14">
    <source>
        <dbReference type="Pfam" id="PF07715"/>
    </source>
</evidence>
<evidence type="ECO:0000259" key="12">
    <source>
        <dbReference type="Pfam" id="PF00593"/>
    </source>
</evidence>
<feature type="domain" description="TonB-dependent receptor plug" evidence="14">
    <location>
        <begin position="224"/>
        <end position="330"/>
    </location>
</feature>
<evidence type="ECO:0000256" key="5">
    <source>
        <dbReference type="ARBA" id="ARBA00022692"/>
    </source>
</evidence>
<dbReference type="InterPro" id="IPR000531">
    <property type="entry name" value="Beta-barrel_TonB"/>
</dbReference>
<dbReference type="InterPro" id="IPR037066">
    <property type="entry name" value="Plug_dom_sf"/>
</dbReference>
<dbReference type="InterPro" id="IPR011662">
    <property type="entry name" value="Secretin/TonB_short_N"/>
</dbReference>
<evidence type="ECO:0000256" key="10">
    <source>
        <dbReference type="PROSITE-ProRule" id="PRU01360"/>
    </source>
</evidence>
<evidence type="ECO:0000313" key="16">
    <source>
        <dbReference type="Proteomes" id="UP001597118"/>
    </source>
</evidence>
<evidence type="ECO:0000256" key="3">
    <source>
        <dbReference type="ARBA" id="ARBA00022452"/>
    </source>
</evidence>
<protein>
    <submittedName>
        <fullName evidence="15">TonB-dependent receptor</fullName>
    </submittedName>
</protein>
<evidence type="ECO:0000256" key="7">
    <source>
        <dbReference type="ARBA" id="ARBA00023077"/>
    </source>
</evidence>
<evidence type="ECO:0000259" key="13">
    <source>
        <dbReference type="Pfam" id="PF07660"/>
    </source>
</evidence>
<keyword evidence="7 11" id="KW-0798">TonB box</keyword>
<comment type="similarity">
    <text evidence="10 11">Belongs to the TonB-dependent receptor family.</text>
</comment>